<name>A0A370P6A2_ASPPH</name>
<reference evidence="1 2" key="1">
    <citation type="submission" date="2018-07" db="EMBL/GenBank/DDBJ databases">
        <title>Section-level genome sequencing of Aspergillus section Nigri to investigate inter- and intra-species variation.</title>
        <authorList>
            <consortium name="DOE Joint Genome Institute"/>
            <person name="Vesth T.C."/>
            <person name="Nybo J.L."/>
            <person name="Theobald S."/>
            <person name="Frisvad J.C."/>
            <person name="Larsen T.O."/>
            <person name="Nielsen K.F."/>
            <person name="Hoof J.B."/>
            <person name="Brandl J."/>
            <person name="Salamov A."/>
            <person name="Riley R."/>
            <person name="Gladden J.M."/>
            <person name="Phatale P."/>
            <person name="Nielsen M.T."/>
            <person name="Lyhne E.K."/>
            <person name="Kogle M.E."/>
            <person name="Strasser K."/>
            <person name="McDonnell E."/>
            <person name="Barry K."/>
            <person name="Clum A."/>
            <person name="Chen C."/>
            <person name="Nolan M."/>
            <person name="Sandor L."/>
            <person name="Kuo A."/>
            <person name="Lipzen A."/>
            <person name="Hainaut M."/>
            <person name="Drula E."/>
            <person name="Tsang A."/>
            <person name="Magnuson J.K."/>
            <person name="Henrissat B."/>
            <person name="Wiebenga A."/>
            <person name="Simmons B.A."/>
            <person name="Makela M.R."/>
            <person name="De vries R.P."/>
            <person name="Grigoriev I.V."/>
            <person name="Mortensen U.H."/>
            <person name="Baker S.E."/>
            <person name="Andersen M.R."/>
        </authorList>
    </citation>
    <scope>NUCLEOTIDE SEQUENCE [LARGE SCALE GENOMIC DNA]</scope>
    <source>
        <strain evidence="1 2">ATCC 13157</strain>
    </source>
</reference>
<protein>
    <submittedName>
        <fullName evidence="1">Uncharacterized protein</fullName>
    </submittedName>
</protein>
<sequence>MSDILTAPGQGISERHYLNPDIDVEMLEMMYGQFADILLQLDKLSLLRIGSIERLKNSHTM</sequence>
<keyword evidence="2" id="KW-1185">Reference proteome</keyword>
<gene>
    <name evidence="1" type="ORF">M752DRAFT_91070</name>
</gene>
<evidence type="ECO:0000313" key="1">
    <source>
        <dbReference type="EMBL" id="RDK37390.1"/>
    </source>
</evidence>
<accession>A0A370P6A2</accession>
<dbReference type="AlphaFoldDB" id="A0A370P6A2"/>
<evidence type="ECO:0000313" key="2">
    <source>
        <dbReference type="Proteomes" id="UP000254937"/>
    </source>
</evidence>
<proteinExistence type="predicted"/>
<dbReference type="Proteomes" id="UP000254937">
    <property type="component" value="Unassembled WGS sequence"/>
</dbReference>
<dbReference type="EMBL" id="KZ851871">
    <property type="protein sequence ID" value="RDK37390.1"/>
    <property type="molecule type" value="Genomic_DNA"/>
</dbReference>
<organism evidence="1 2">
    <name type="scientific">Aspergillus phoenicis ATCC 13157</name>
    <dbReference type="NCBI Taxonomy" id="1353007"/>
    <lineage>
        <taxon>Eukaryota</taxon>
        <taxon>Fungi</taxon>
        <taxon>Dikarya</taxon>
        <taxon>Ascomycota</taxon>
        <taxon>Pezizomycotina</taxon>
        <taxon>Eurotiomycetes</taxon>
        <taxon>Eurotiomycetidae</taxon>
        <taxon>Eurotiales</taxon>
        <taxon>Aspergillaceae</taxon>
        <taxon>Aspergillus</taxon>
    </lineage>
</organism>